<reference evidence="2" key="1">
    <citation type="submission" date="2019-08" db="EMBL/GenBank/DDBJ databases">
        <authorList>
            <person name="Kucharzyk K."/>
            <person name="Murdoch R.W."/>
            <person name="Higgins S."/>
            <person name="Loffler F."/>
        </authorList>
    </citation>
    <scope>NUCLEOTIDE SEQUENCE</scope>
</reference>
<evidence type="ECO:0000313" key="2">
    <source>
        <dbReference type="EMBL" id="MPM34389.1"/>
    </source>
</evidence>
<accession>A0A644Z1F9</accession>
<comment type="caution">
    <text evidence="2">The sequence shown here is derived from an EMBL/GenBank/DDBJ whole genome shotgun (WGS) entry which is preliminary data.</text>
</comment>
<protein>
    <recommendedName>
        <fullName evidence="1">Secretion system C-terminal sorting domain-containing protein</fullName>
    </recommendedName>
</protein>
<gene>
    <name evidence="2" type="ORF">SDC9_80972</name>
</gene>
<organism evidence="2">
    <name type="scientific">bioreactor metagenome</name>
    <dbReference type="NCBI Taxonomy" id="1076179"/>
    <lineage>
        <taxon>unclassified sequences</taxon>
        <taxon>metagenomes</taxon>
        <taxon>ecological metagenomes</taxon>
    </lineage>
</organism>
<feature type="domain" description="Secretion system C-terminal sorting" evidence="1">
    <location>
        <begin position="78"/>
        <end position="147"/>
    </location>
</feature>
<proteinExistence type="predicted"/>
<name>A0A644Z1F9_9ZZZZ</name>
<dbReference type="AlphaFoldDB" id="A0A644Z1F9"/>
<dbReference type="EMBL" id="VSSQ01006958">
    <property type="protein sequence ID" value="MPM34389.1"/>
    <property type="molecule type" value="Genomic_DNA"/>
</dbReference>
<dbReference type="Pfam" id="PF18962">
    <property type="entry name" value="Por_Secre_tail"/>
    <property type="match status" value="1"/>
</dbReference>
<dbReference type="InterPro" id="IPR026444">
    <property type="entry name" value="Secre_tail"/>
</dbReference>
<dbReference type="NCBIfam" id="TIGR04183">
    <property type="entry name" value="Por_Secre_tail"/>
    <property type="match status" value="1"/>
</dbReference>
<sequence length="151" mass="16063">MLVDSLTYGNAAPWPTEANGLGASLTLCDVDLDNTDAANWSASVRFVGVINSINVYADPDTTCVGDGIAENVFNSVNVYPNPANDVITIAGVASADRIEIYNNMGMLVLSRNTNGDETITIETAELSNGLYYINVRMNDGAVETKPVVIIK</sequence>
<evidence type="ECO:0000259" key="1">
    <source>
        <dbReference type="Pfam" id="PF18962"/>
    </source>
</evidence>